<dbReference type="InterPro" id="IPR007345">
    <property type="entry name" value="Polysacch_pyruvyl_Trfase"/>
</dbReference>
<evidence type="ECO:0000313" key="2">
    <source>
        <dbReference type="EMBL" id="MDN0069802.1"/>
    </source>
</evidence>
<dbReference type="RefSeq" id="WP_289827423.1">
    <property type="nucleotide sequence ID" value="NZ_JAUEIR010000007.1"/>
</dbReference>
<dbReference type="Pfam" id="PF04230">
    <property type="entry name" value="PS_pyruv_trans"/>
    <property type="match status" value="1"/>
</dbReference>
<reference evidence="2" key="2">
    <citation type="submission" date="2023-08" db="EMBL/GenBank/DDBJ databases">
        <title>Identification and characterization of horizontal gene transfer across gut microbiota members of farm animals based on homology search.</title>
        <authorList>
            <person name="Schwarzerova J."/>
            <person name="Nykrynova M."/>
            <person name="Jureckova K."/>
            <person name="Cejkova D."/>
            <person name="Rychlik I."/>
        </authorList>
    </citation>
    <scope>NUCLEOTIDE SEQUENCE</scope>
    <source>
        <strain evidence="2">15_COKtk</strain>
    </source>
</reference>
<keyword evidence="2" id="KW-0808">Transferase</keyword>
<dbReference type="GO" id="GO:0016757">
    <property type="term" value="F:glycosyltransferase activity"/>
    <property type="evidence" value="ECO:0007669"/>
    <property type="project" value="UniProtKB-KW"/>
</dbReference>
<dbReference type="EC" id="2.4.-.-" evidence="2"/>
<reference evidence="2" key="1">
    <citation type="submission" date="2023-06" db="EMBL/GenBank/DDBJ databases">
        <authorList>
            <person name="Zeman M."/>
            <person name="Kubasova T."/>
            <person name="Jahodarova E."/>
            <person name="Nykrynova M."/>
            <person name="Rychlik I."/>
        </authorList>
    </citation>
    <scope>NUCLEOTIDE SEQUENCE</scope>
    <source>
        <strain evidence="2">15_COKtk</strain>
    </source>
</reference>
<gene>
    <name evidence="2" type="ORF">QVN40_08850</name>
</gene>
<comment type="caution">
    <text evidence="2">The sequence shown here is derived from an EMBL/GenBank/DDBJ whole genome shotgun (WGS) entry which is preliminary data.</text>
</comment>
<evidence type="ECO:0000313" key="3">
    <source>
        <dbReference type="Proteomes" id="UP001168505"/>
    </source>
</evidence>
<organism evidence="2 3">
    <name type="scientific">Collinsella ihumii</name>
    <dbReference type="NCBI Taxonomy" id="1720204"/>
    <lineage>
        <taxon>Bacteria</taxon>
        <taxon>Bacillati</taxon>
        <taxon>Actinomycetota</taxon>
        <taxon>Coriobacteriia</taxon>
        <taxon>Coriobacteriales</taxon>
        <taxon>Coriobacteriaceae</taxon>
        <taxon>Collinsella</taxon>
    </lineage>
</organism>
<dbReference type="EMBL" id="JAUEIR010000007">
    <property type="protein sequence ID" value="MDN0069802.1"/>
    <property type="molecule type" value="Genomic_DNA"/>
</dbReference>
<keyword evidence="2" id="KW-0328">Glycosyltransferase</keyword>
<feature type="domain" description="Polysaccharide pyruvyl transferase" evidence="1">
    <location>
        <begin position="15"/>
        <end position="288"/>
    </location>
</feature>
<protein>
    <submittedName>
        <fullName evidence="2">Polysaccharide pyruvyl transferase family protein</fullName>
        <ecNumber evidence="2">2.4.-.-</ecNumber>
    </submittedName>
</protein>
<name>A0AAW7K3L8_9ACTN</name>
<dbReference type="AlphaFoldDB" id="A0AAW7K3L8"/>
<sequence>MVHKIGIVTLPGRFNYGNRLQNYATTKLVESLGLKAESFDLVRPKFVARGALIAKRILGLPLPPEDAIGRKRLAAFDRFNSKMRLRTVTRSKVASLKGCCDLFITGSDQVWNLNIVGRKDWWYFLEFADRAQRIALSPSIGLDALDPEQASVVAKGVSGFGRLSVRETRGAELIKECSGRDAAVICDPTLVLSPEEWRAVADDRLTPAEPYVFTYLLGEVGESAVRVLDEVTDHCKLPVIPLSDRQRSKEPDAGPAEFISLIDHAAHVVTDSFHAAVFSSILQTPLTIVRREGGANMFSRLETLAQTLDIEHKIYGSPCFNLSYAGDYEGVPESIERERQKFMGYLEGCLDAQLPGWRDGARA</sequence>
<evidence type="ECO:0000259" key="1">
    <source>
        <dbReference type="Pfam" id="PF04230"/>
    </source>
</evidence>
<proteinExistence type="predicted"/>
<dbReference type="Proteomes" id="UP001168505">
    <property type="component" value="Unassembled WGS sequence"/>
</dbReference>
<accession>A0AAW7K3L8</accession>